<sequence length="498" mass="54866">MLSLNTFIIIISQALALAFIKLSTVTGLKVLSSPDQSGKFHVVKLASFPEHEIRVKSPKGVCDSGARQFSGYLDIAGSKHLFFYLFESKNQPKSDPLVMWLNGGPGCSSQLGALMELGPCRIQEDGEGAQPNPDSWNRNSNLLFLDQPTGVGYSYQETSEKLVRNSNEAAVDVYAFLQLLYSHFPEYKNLEFTVAGESYAGAYIPNIALRIIKENQALARAPLSKNIPVPLKTVMIGNGMTDPLTQFTSAADYGCPPSPYAVLDKSACEALREDAQVCRDLTQKCYNDISPHNCAPATDYCFNYVAKAIRPTGLNQYDIRQRCPSGGLCYPEPGWIQSYLNKPDVKHDLGVKPERTYLACNSDVQSAFLSAGDASHNAAILVPKIVSSGVRFLAYVGEEDYICNYVGNERWMLNLETPFSKQFRMRAQRYLSTIPLNNQTLIPRQEVPGQVGTIRVGGKGAGNLVLITLFAAGHLVPTDQPKIALELFEKWIKNDVLV</sequence>
<dbReference type="Pfam" id="PF00450">
    <property type="entry name" value="Peptidase_S10"/>
    <property type="match status" value="1"/>
</dbReference>
<accession>A0AAV0B632</accession>
<dbReference type="Proteomes" id="UP001153365">
    <property type="component" value="Unassembled WGS sequence"/>
</dbReference>
<name>A0AAV0B632_PHAPC</name>
<proteinExistence type="inferred from homology"/>
<evidence type="ECO:0000256" key="2">
    <source>
        <dbReference type="ARBA" id="ARBA00022645"/>
    </source>
</evidence>
<dbReference type="Gene3D" id="1.10.287.410">
    <property type="match status" value="1"/>
</dbReference>
<evidence type="ECO:0000256" key="6">
    <source>
        <dbReference type="RuleBase" id="RU361156"/>
    </source>
</evidence>
<evidence type="ECO:0000313" key="7">
    <source>
        <dbReference type="EMBL" id="CAH7682581.1"/>
    </source>
</evidence>
<dbReference type="SUPFAM" id="SSF53474">
    <property type="entry name" value="alpha/beta-Hydrolases"/>
    <property type="match status" value="1"/>
</dbReference>
<evidence type="ECO:0000256" key="4">
    <source>
        <dbReference type="ARBA" id="ARBA00022801"/>
    </source>
</evidence>
<keyword evidence="3 6" id="KW-0645">Protease</keyword>
<keyword evidence="8" id="KW-1185">Reference proteome</keyword>
<dbReference type="PROSITE" id="PS00131">
    <property type="entry name" value="CARBOXYPEPT_SER_SER"/>
    <property type="match status" value="1"/>
</dbReference>
<dbReference type="GO" id="GO:0000324">
    <property type="term" value="C:fungal-type vacuole"/>
    <property type="evidence" value="ECO:0007669"/>
    <property type="project" value="TreeGrafter"/>
</dbReference>
<dbReference type="AlphaFoldDB" id="A0AAV0B632"/>
<dbReference type="EMBL" id="CALTRL010004157">
    <property type="protein sequence ID" value="CAH7682581.1"/>
    <property type="molecule type" value="Genomic_DNA"/>
</dbReference>
<dbReference type="PANTHER" id="PTHR11802">
    <property type="entry name" value="SERINE PROTEASE FAMILY S10 SERINE CARBOXYPEPTIDASE"/>
    <property type="match status" value="1"/>
</dbReference>
<dbReference type="InterPro" id="IPR018202">
    <property type="entry name" value="Ser_caboxypep_ser_AS"/>
</dbReference>
<reference evidence="7" key="1">
    <citation type="submission" date="2022-06" db="EMBL/GenBank/DDBJ databases">
        <authorList>
            <consortium name="SYNGENTA / RWTH Aachen University"/>
        </authorList>
    </citation>
    <scope>NUCLEOTIDE SEQUENCE</scope>
</reference>
<keyword evidence="4 6" id="KW-0378">Hydrolase</keyword>
<organism evidence="7 8">
    <name type="scientific">Phakopsora pachyrhizi</name>
    <name type="common">Asian soybean rust disease fungus</name>
    <dbReference type="NCBI Taxonomy" id="170000"/>
    <lineage>
        <taxon>Eukaryota</taxon>
        <taxon>Fungi</taxon>
        <taxon>Dikarya</taxon>
        <taxon>Basidiomycota</taxon>
        <taxon>Pucciniomycotina</taxon>
        <taxon>Pucciniomycetes</taxon>
        <taxon>Pucciniales</taxon>
        <taxon>Phakopsoraceae</taxon>
        <taxon>Phakopsora</taxon>
    </lineage>
</organism>
<comment type="caution">
    <text evidence="7">The sequence shown here is derived from an EMBL/GenBank/DDBJ whole genome shotgun (WGS) entry which is preliminary data.</text>
</comment>
<evidence type="ECO:0000256" key="3">
    <source>
        <dbReference type="ARBA" id="ARBA00022670"/>
    </source>
</evidence>
<keyword evidence="2 6" id="KW-0121">Carboxypeptidase</keyword>
<dbReference type="PANTHER" id="PTHR11802:SF452">
    <property type="entry name" value="CARBOXYPEPTIDASE"/>
    <property type="match status" value="1"/>
</dbReference>
<evidence type="ECO:0000256" key="1">
    <source>
        <dbReference type="ARBA" id="ARBA00009431"/>
    </source>
</evidence>
<dbReference type="EC" id="3.4.16.-" evidence="6"/>
<dbReference type="InterPro" id="IPR029058">
    <property type="entry name" value="AB_hydrolase_fold"/>
</dbReference>
<gene>
    <name evidence="7" type="ORF">PPACK8108_LOCUS15557</name>
</gene>
<comment type="similarity">
    <text evidence="1 6">Belongs to the peptidase S10 family.</text>
</comment>
<dbReference type="PRINTS" id="PR00724">
    <property type="entry name" value="CRBOXYPTASEC"/>
</dbReference>
<dbReference type="InterPro" id="IPR001563">
    <property type="entry name" value="Peptidase_S10"/>
</dbReference>
<dbReference type="GO" id="GO:0006508">
    <property type="term" value="P:proteolysis"/>
    <property type="evidence" value="ECO:0007669"/>
    <property type="project" value="UniProtKB-KW"/>
</dbReference>
<protein>
    <recommendedName>
        <fullName evidence="6">Carboxypeptidase</fullName>
        <ecNumber evidence="6">3.4.16.-</ecNumber>
    </recommendedName>
</protein>
<evidence type="ECO:0000313" key="8">
    <source>
        <dbReference type="Proteomes" id="UP001153365"/>
    </source>
</evidence>
<dbReference type="GO" id="GO:0004185">
    <property type="term" value="F:serine-type carboxypeptidase activity"/>
    <property type="evidence" value="ECO:0007669"/>
    <property type="project" value="UniProtKB-UniRule"/>
</dbReference>
<evidence type="ECO:0000256" key="5">
    <source>
        <dbReference type="ARBA" id="ARBA00023180"/>
    </source>
</evidence>
<keyword evidence="5" id="KW-0325">Glycoprotein</keyword>
<dbReference type="Gene3D" id="3.40.50.1820">
    <property type="entry name" value="alpha/beta hydrolase"/>
    <property type="match status" value="1"/>
</dbReference>